<organism evidence="1 2">
    <name type="scientific">Hevea brasiliensis</name>
    <name type="common">Para rubber tree</name>
    <name type="synonym">Siphonia brasiliensis</name>
    <dbReference type="NCBI Taxonomy" id="3981"/>
    <lineage>
        <taxon>Eukaryota</taxon>
        <taxon>Viridiplantae</taxon>
        <taxon>Streptophyta</taxon>
        <taxon>Embryophyta</taxon>
        <taxon>Tracheophyta</taxon>
        <taxon>Spermatophyta</taxon>
        <taxon>Magnoliopsida</taxon>
        <taxon>eudicotyledons</taxon>
        <taxon>Gunneridae</taxon>
        <taxon>Pentapetalae</taxon>
        <taxon>rosids</taxon>
        <taxon>fabids</taxon>
        <taxon>Malpighiales</taxon>
        <taxon>Euphorbiaceae</taxon>
        <taxon>Crotonoideae</taxon>
        <taxon>Micrandreae</taxon>
        <taxon>Hevea</taxon>
    </lineage>
</organism>
<reference evidence="1 2" key="1">
    <citation type="journal article" date="2020" name="Mol. Plant">
        <title>The Chromosome-Based Rubber Tree Genome Provides New Insights into Spurge Genome Evolution and Rubber Biosynthesis.</title>
        <authorList>
            <person name="Liu J."/>
            <person name="Shi C."/>
            <person name="Shi C.C."/>
            <person name="Li W."/>
            <person name="Zhang Q.J."/>
            <person name="Zhang Y."/>
            <person name="Li K."/>
            <person name="Lu H.F."/>
            <person name="Shi C."/>
            <person name="Zhu S.T."/>
            <person name="Xiao Z.Y."/>
            <person name="Nan H."/>
            <person name="Yue Y."/>
            <person name="Zhu X.G."/>
            <person name="Wu Y."/>
            <person name="Hong X.N."/>
            <person name="Fan G.Y."/>
            <person name="Tong Y."/>
            <person name="Zhang D."/>
            <person name="Mao C.L."/>
            <person name="Liu Y.L."/>
            <person name="Hao S.J."/>
            <person name="Liu W.Q."/>
            <person name="Lv M.Q."/>
            <person name="Zhang H.B."/>
            <person name="Liu Y."/>
            <person name="Hu-Tang G.R."/>
            <person name="Wang J.P."/>
            <person name="Wang J.H."/>
            <person name="Sun Y.H."/>
            <person name="Ni S.B."/>
            <person name="Chen W.B."/>
            <person name="Zhang X.C."/>
            <person name="Jiao Y.N."/>
            <person name="Eichler E.E."/>
            <person name="Li G.H."/>
            <person name="Liu X."/>
            <person name="Gao L.Z."/>
        </authorList>
    </citation>
    <scope>NUCLEOTIDE SEQUENCE [LARGE SCALE GENOMIC DNA]</scope>
    <source>
        <strain evidence="2">cv. GT1</strain>
        <tissue evidence="1">Leaf</tissue>
    </source>
</reference>
<protein>
    <submittedName>
        <fullName evidence="1">Uncharacterized protein</fullName>
    </submittedName>
</protein>
<evidence type="ECO:0000313" key="2">
    <source>
        <dbReference type="Proteomes" id="UP000467840"/>
    </source>
</evidence>
<accession>A0A6A6MH64</accession>
<evidence type="ECO:0000313" key="1">
    <source>
        <dbReference type="EMBL" id="KAF2313070.1"/>
    </source>
</evidence>
<sequence>MASTGQVSALAILKKRRLRDRSKAMEATVVEEQAQIDENVEVNAQDISSDGSAKANSSFKINKISNEAAARGIRGDLNGPQHNDTL</sequence>
<proteinExistence type="predicted"/>
<name>A0A6A6MH64_HEVBR</name>
<comment type="caution">
    <text evidence="1">The sequence shown here is derived from an EMBL/GenBank/DDBJ whole genome shotgun (WGS) entry which is preliminary data.</text>
</comment>
<gene>
    <name evidence="1" type="ORF">GH714_009073</name>
</gene>
<dbReference type="AlphaFoldDB" id="A0A6A6MH64"/>
<dbReference type="EMBL" id="JAAGAX010000005">
    <property type="protein sequence ID" value="KAF2313070.1"/>
    <property type="molecule type" value="Genomic_DNA"/>
</dbReference>
<keyword evidence="2" id="KW-1185">Reference proteome</keyword>
<dbReference type="Proteomes" id="UP000467840">
    <property type="component" value="Chromosome 15"/>
</dbReference>